<evidence type="ECO:0000313" key="1">
    <source>
        <dbReference type="EMBL" id="KAH9784720.1"/>
    </source>
</evidence>
<dbReference type="Proteomes" id="UP000829398">
    <property type="component" value="Chromosome 3"/>
</dbReference>
<evidence type="ECO:0000313" key="2">
    <source>
        <dbReference type="Proteomes" id="UP000829398"/>
    </source>
</evidence>
<keyword evidence="1" id="KW-0687">Ribonucleoprotein</keyword>
<gene>
    <name evidence="1" type="ORF">KPL71_009737</name>
</gene>
<protein>
    <submittedName>
        <fullName evidence="1">60S ribosomal protein L36</fullName>
    </submittedName>
</protein>
<organism evidence="1 2">
    <name type="scientific">Citrus sinensis</name>
    <name type="common">Sweet orange</name>
    <name type="synonym">Citrus aurantium var. sinensis</name>
    <dbReference type="NCBI Taxonomy" id="2711"/>
    <lineage>
        <taxon>Eukaryota</taxon>
        <taxon>Viridiplantae</taxon>
        <taxon>Streptophyta</taxon>
        <taxon>Embryophyta</taxon>
        <taxon>Tracheophyta</taxon>
        <taxon>Spermatophyta</taxon>
        <taxon>Magnoliopsida</taxon>
        <taxon>eudicotyledons</taxon>
        <taxon>Gunneridae</taxon>
        <taxon>Pentapetalae</taxon>
        <taxon>rosids</taxon>
        <taxon>malvids</taxon>
        <taxon>Sapindales</taxon>
        <taxon>Rutaceae</taxon>
        <taxon>Aurantioideae</taxon>
        <taxon>Citrus</taxon>
    </lineage>
</organism>
<accession>A0ACB8MHP8</accession>
<comment type="caution">
    <text evidence="1">The sequence shown here is derived from an EMBL/GenBank/DDBJ whole genome shotgun (WGS) entry which is preliminary data.</text>
</comment>
<keyword evidence="1" id="KW-0689">Ribosomal protein</keyword>
<sequence>MVPKQSNTGLFVGLSKGHVMNKKELPKGVHFERNVIREVAGFASYKKGINELLKVGKDKRTLKVAKKKLGAHKRTKMKREEMSNVLRWTRATGGEEKTK</sequence>
<reference evidence="2" key="1">
    <citation type="journal article" date="2023" name="Hortic. Res.">
        <title>A chromosome-level phased genome enabling allele-level studies in sweet orange: a case study on citrus Huanglongbing tolerance.</title>
        <authorList>
            <person name="Wu B."/>
            <person name="Yu Q."/>
            <person name="Deng Z."/>
            <person name="Duan Y."/>
            <person name="Luo F."/>
            <person name="Gmitter F. Jr."/>
        </authorList>
    </citation>
    <scope>NUCLEOTIDE SEQUENCE [LARGE SCALE GENOMIC DNA]</scope>
    <source>
        <strain evidence="2">cv. Valencia</strain>
    </source>
</reference>
<keyword evidence="2" id="KW-1185">Reference proteome</keyword>
<proteinExistence type="predicted"/>
<dbReference type="EMBL" id="CM039172">
    <property type="protein sequence ID" value="KAH9784720.1"/>
    <property type="molecule type" value="Genomic_DNA"/>
</dbReference>
<name>A0ACB8MHP8_CITSI</name>